<sequence>MGTGAPIPDSVLDDVRGRARSPAVAWLRRATVAALAVVLAVGATGWLGVRSTTAHVSGAGYELALEYPLVARAGLDVPWELTVRRHGGFPGPVTVVVDSDYFDMFETQGWTPTPAAETRDGTRTYLTIDPPPGDTLTLAFDAYVEPSRQLGASGAVSITDRGVDVITLEFRTRLVP</sequence>
<name>A0ABW4P6M0_9NOCA</name>
<keyword evidence="1" id="KW-0472">Membrane</keyword>
<accession>A0ABW4P6M0</accession>
<dbReference type="RefSeq" id="WP_378486172.1">
    <property type="nucleotide sequence ID" value="NZ_JBHUFB010000012.1"/>
</dbReference>
<proteinExistence type="predicted"/>
<keyword evidence="3" id="KW-1185">Reference proteome</keyword>
<dbReference type="Proteomes" id="UP001597286">
    <property type="component" value="Unassembled WGS sequence"/>
</dbReference>
<evidence type="ECO:0008006" key="4">
    <source>
        <dbReference type="Google" id="ProtNLM"/>
    </source>
</evidence>
<organism evidence="2 3">
    <name type="scientific">Rhodococcus gannanensis</name>
    <dbReference type="NCBI Taxonomy" id="1960308"/>
    <lineage>
        <taxon>Bacteria</taxon>
        <taxon>Bacillati</taxon>
        <taxon>Actinomycetota</taxon>
        <taxon>Actinomycetes</taxon>
        <taxon>Mycobacteriales</taxon>
        <taxon>Nocardiaceae</taxon>
        <taxon>Rhodococcus</taxon>
    </lineage>
</organism>
<dbReference type="EMBL" id="JBHUFB010000012">
    <property type="protein sequence ID" value="MFD1813673.1"/>
    <property type="molecule type" value="Genomic_DNA"/>
</dbReference>
<keyword evidence="1" id="KW-0812">Transmembrane</keyword>
<feature type="transmembrane region" description="Helical" evidence="1">
    <location>
        <begin position="26"/>
        <end position="49"/>
    </location>
</feature>
<evidence type="ECO:0000256" key="1">
    <source>
        <dbReference type="SAM" id="Phobius"/>
    </source>
</evidence>
<reference evidence="3" key="1">
    <citation type="journal article" date="2019" name="Int. J. Syst. Evol. Microbiol.">
        <title>The Global Catalogue of Microorganisms (GCM) 10K type strain sequencing project: providing services to taxonomists for standard genome sequencing and annotation.</title>
        <authorList>
            <consortium name="The Broad Institute Genomics Platform"/>
            <consortium name="The Broad Institute Genome Sequencing Center for Infectious Disease"/>
            <person name="Wu L."/>
            <person name="Ma J."/>
        </authorList>
    </citation>
    <scope>NUCLEOTIDE SEQUENCE [LARGE SCALE GENOMIC DNA]</scope>
    <source>
        <strain evidence="3">DT72</strain>
    </source>
</reference>
<comment type="caution">
    <text evidence="2">The sequence shown here is derived from an EMBL/GenBank/DDBJ whole genome shotgun (WGS) entry which is preliminary data.</text>
</comment>
<keyword evidence="1" id="KW-1133">Transmembrane helix</keyword>
<protein>
    <recommendedName>
        <fullName evidence="4">DUF2771 domain-containing protein</fullName>
    </recommendedName>
</protein>
<evidence type="ECO:0000313" key="2">
    <source>
        <dbReference type="EMBL" id="MFD1813673.1"/>
    </source>
</evidence>
<gene>
    <name evidence="2" type="ORF">ACFSJG_15750</name>
</gene>
<evidence type="ECO:0000313" key="3">
    <source>
        <dbReference type="Proteomes" id="UP001597286"/>
    </source>
</evidence>